<protein>
    <recommendedName>
        <fullName evidence="3">Trypsin</fullName>
    </recommendedName>
</protein>
<name>A0A1Y6MCQ8_9GAMM</name>
<dbReference type="InterPro" id="IPR009003">
    <property type="entry name" value="Peptidase_S1_PA"/>
</dbReference>
<gene>
    <name evidence="1" type="ORF">PAND9192_01276</name>
</gene>
<proteinExistence type="predicted"/>
<dbReference type="AlphaFoldDB" id="A0A1Y6MCQ8"/>
<dbReference type="EMBL" id="FYAJ01000002">
    <property type="protein sequence ID" value="SMY34334.1"/>
    <property type="molecule type" value="Genomic_DNA"/>
</dbReference>
<accession>A0A1Y6MCQ8</accession>
<reference evidence="2" key="1">
    <citation type="submission" date="2017-06" db="EMBL/GenBank/DDBJ databases">
        <authorList>
            <person name="Rodrigo-Torres L."/>
            <person name="Arahal R.D."/>
            <person name="Lucena T."/>
        </authorList>
    </citation>
    <scope>NUCLEOTIDE SEQUENCE [LARGE SCALE GENOMIC DNA]</scope>
    <source>
        <strain evidence="2">CECT 9192</strain>
    </source>
</reference>
<dbReference type="RefSeq" id="WP_087853048.1">
    <property type="nucleotide sequence ID" value="NZ_FYAJ01000002.1"/>
</dbReference>
<evidence type="ECO:0000313" key="1">
    <source>
        <dbReference type="EMBL" id="SMY34334.1"/>
    </source>
</evidence>
<sequence>MEYSHEEYGKVLQVVGEKIDKYAIPIFIVDQSKRPEIVGTGFFINYIDCIYFVTASHVIDELNDAGSLLKIALGGGIFSLELIGLKRTISTEKGIADNHFDIAVLPISKDHGLYSRCLQQAIPIYSSMLDKKFPTVDMQILQGYPVSKNKTTSRFNRVTNDYSSALWTYSFMFDDCCDFESLGKSPDYHYAVKWLGKVNGQKIPNPRGCSGGPYWFVPDIENVDNQILAGVFIEYWSKHSVAFVTKIEHVVKLIECDYV</sequence>
<dbReference type="SUPFAM" id="SSF50494">
    <property type="entry name" value="Trypsin-like serine proteases"/>
    <property type="match status" value="1"/>
</dbReference>
<dbReference type="Proteomes" id="UP000195719">
    <property type="component" value="Unassembled WGS sequence"/>
</dbReference>
<organism evidence="1 2">
    <name type="scientific">Photobacterium andalusiense</name>
    <dbReference type="NCBI Taxonomy" id="2204296"/>
    <lineage>
        <taxon>Bacteria</taxon>
        <taxon>Pseudomonadati</taxon>
        <taxon>Pseudomonadota</taxon>
        <taxon>Gammaproteobacteria</taxon>
        <taxon>Vibrionales</taxon>
        <taxon>Vibrionaceae</taxon>
        <taxon>Photobacterium</taxon>
    </lineage>
</organism>
<evidence type="ECO:0000313" key="2">
    <source>
        <dbReference type="Proteomes" id="UP000195719"/>
    </source>
</evidence>
<keyword evidence="2" id="KW-1185">Reference proteome</keyword>
<evidence type="ECO:0008006" key="3">
    <source>
        <dbReference type="Google" id="ProtNLM"/>
    </source>
</evidence>